<dbReference type="PROSITE" id="PS51352">
    <property type="entry name" value="THIOREDOXIN_2"/>
    <property type="match status" value="1"/>
</dbReference>
<dbReference type="EMBL" id="HBFX01015443">
    <property type="protein sequence ID" value="CAD8954789.1"/>
    <property type="molecule type" value="Transcribed_RNA"/>
</dbReference>
<dbReference type="InterPro" id="IPR013766">
    <property type="entry name" value="Thioredoxin_domain"/>
</dbReference>
<dbReference type="Gene3D" id="3.40.30.10">
    <property type="entry name" value="Glutaredoxin"/>
    <property type="match status" value="1"/>
</dbReference>
<dbReference type="CDD" id="cd02947">
    <property type="entry name" value="TRX_family"/>
    <property type="match status" value="1"/>
</dbReference>
<feature type="chain" id="PRO_5031545453" description="Thioredoxin domain-containing protein" evidence="2">
    <location>
        <begin position="21"/>
        <end position="174"/>
    </location>
</feature>
<dbReference type="GO" id="GO:0005737">
    <property type="term" value="C:cytoplasm"/>
    <property type="evidence" value="ECO:0007669"/>
    <property type="project" value="TreeGrafter"/>
</dbReference>
<keyword evidence="2" id="KW-0732">Signal</keyword>
<keyword evidence="1" id="KW-1015">Disulfide bond</keyword>
<evidence type="ECO:0000313" key="4">
    <source>
        <dbReference type="EMBL" id="CAD8954789.1"/>
    </source>
</evidence>
<evidence type="ECO:0000259" key="3">
    <source>
        <dbReference type="PROSITE" id="PS51352"/>
    </source>
</evidence>
<proteinExistence type="predicted"/>
<name>A0A7S1DS56_HEMAN</name>
<accession>A0A7S1DS56</accession>
<gene>
    <name evidence="4" type="ORF">HAND00432_LOCUS9327</name>
</gene>
<reference evidence="4" key="1">
    <citation type="submission" date="2021-01" db="EMBL/GenBank/DDBJ databases">
        <authorList>
            <person name="Corre E."/>
            <person name="Pelletier E."/>
            <person name="Niang G."/>
            <person name="Scheremetjew M."/>
            <person name="Finn R."/>
            <person name="Kale V."/>
            <person name="Holt S."/>
            <person name="Cochrane G."/>
            <person name="Meng A."/>
            <person name="Brown T."/>
            <person name="Cohen L."/>
        </authorList>
    </citation>
    <scope>NUCLEOTIDE SEQUENCE</scope>
    <source>
        <strain evidence="4">CCMP644</strain>
    </source>
</reference>
<sequence>MGSLLPTIALLALSVVPSLAFSPVTPFNPARCGVGAASRISSPASLLGTGVALADSRKRRSGLLLPLMAEKKTFKSMDDMLENSDVPLLIDFYATWCGPCVIMSRELGTLSNDEDLKGKVTIVKIDTEKYPAIASKYMIEALPTCCLFKNGEIVERFEGAMRAEQIKEMLLLKL</sequence>
<dbReference type="AlphaFoldDB" id="A0A7S1DS56"/>
<dbReference type="SUPFAM" id="SSF52833">
    <property type="entry name" value="Thioredoxin-like"/>
    <property type="match status" value="1"/>
</dbReference>
<dbReference type="InterPro" id="IPR036249">
    <property type="entry name" value="Thioredoxin-like_sf"/>
</dbReference>
<protein>
    <recommendedName>
        <fullName evidence="3">Thioredoxin domain-containing protein</fullName>
    </recommendedName>
</protein>
<feature type="domain" description="Thioredoxin" evidence="3">
    <location>
        <begin position="38"/>
        <end position="174"/>
    </location>
</feature>
<dbReference type="PROSITE" id="PS00194">
    <property type="entry name" value="THIOREDOXIN_1"/>
    <property type="match status" value="1"/>
</dbReference>
<dbReference type="GO" id="GO:0015035">
    <property type="term" value="F:protein-disulfide reductase activity"/>
    <property type="evidence" value="ECO:0007669"/>
    <property type="project" value="TreeGrafter"/>
</dbReference>
<evidence type="ECO:0000256" key="1">
    <source>
        <dbReference type="ARBA" id="ARBA00023157"/>
    </source>
</evidence>
<dbReference type="PANTHER" id="PTHR45663">
    <property type="entry name" value="GEO12009P1"/>
    <property type="match status" value="1"/>
</dbReference>
<evidence type="ECO:0000256" key="2">
    <source>
        <dbReference type="SAM" id="SignalP"/>
    </source>
</evidence>
<dbReference type="Pfam" id="PF00085">
    <property type="entry name" value="Thioredoxin"/>
    <property type="match status" value="1"/>
</dbReference>
<organism evidence="4">
    <name type="scientific">Hemiselmis andersenii</name>
    <name type="common">Cryptophyte alga</name>
    <dbReference type="NCBI Taxonomy" id="464988"/>
    <lineage>
        <taxon>Eukaryota</taxon>
        <taxon>Cryptophyceae</taxon>
        <taxon>Cryptomonadales</taxon>
        <taxon>Hemiselmidaceae</taxon>
        <taxon>Hemiselmis</taxon>
    </lineage>
</organism>
<feature type="signal peptide" evidence="2">
    <location>
        <begin position="1"/>
        <end position="20"/>
    </location>
</feature>
<dbReference type="InterPro" id="IPR017937">
    <property type="entry name" value="Thioredoxin_CS"/>
</dbReference>
<dbReference type="PANTHER" id="PTHR45663:SF15">
    <property type="entry name" value="THIOREDOXIN Y1, CHLOROPLASTIC"/>
    <property type="match status" value="1"/>
</dbReference>